<sequence>MLLKRLFGRRAESKAPAAQQMEVATALESTDVNVRRNACRQLTDLRRLRDLADADHDAGVRELAEARYRRLLCGLDANAPQLEARLAELSRAANPGLLEQAATQASDAELRLAAISQLEDAAVLTGCAINDAVAGNRLAAAERVQQKQALEQIVKAIGKRDKRVYRLVRERLKQLIEQEERPQRARALGTTLCERLEGLGRYDNWLQDRAVLGHLEQQWQTIETDADQALRDRFEHLRQRFLADYQTYLQAQAAPPVAEQESQAEHPTEGRAAPGAEQEIEQQAEPIAVSDQDQEALIEALQALVTRAPELDPSDLEQELQGLQTAWQSAERQAGDDHPALAQAYRQAERALRAQRRQRQQHAQAEQENQAGQADQAQQTAEQLLADLRRQSERNAVPDQRTLDALRKRRRRLPNKPAFAAASSGSEIAADTSTAADTAEVKTKAQPQLTTLEEIDQRLARLEQRFERHQKQLLRKLDSLPERLTELEQHLNQGELKKADPLYQSISATLDHSRAAGVGRDILSATDERLKQIAPQLRELRHWRRWSTDEHRAQICAQIEALAADTEHADEPSINRLEELKSQWQALDRQGAPADDALWERFRQAAEQIRERCRPYLEAQTALRSENRKQREALAKRLEDFLAKVDWQRVDWKKLHRAEREMRQAWSRLIEAPGGDHQGARDRAIEGHFRRALRRLDRSLAEERERNQAEKQELLEQMRALADEQDLRKAIDAAKQLQSRWQTTVPARHREENALWQQFRTASDAIFARRAAESEARDASLREHQATREAICQDLLALVDAAGIQSAGIQSPEALEQQIRELKMRWSDTEALPVPRQVQSALNRQWREGLAAAKDRLAGLHEAQRWAGLEHLATRAAYCDSAGRRLTAAAPSATAESTAEATGDAIDTTTPIEDETHERHDCEQLKQGWEALPSVEDADLAAAMDKAFDRVLSGCREPGQRSRLAALLNENLARRETLCLSLEIISQVPSPEHLQTERMQRQVERLRDRMGDGETNGNDDSAALLRDWYLSSPAAASTALDARFDRIKRALFEGASQANASPGGA</sequence>
<evidence type="ECO:0008006" key="5">
    <source>
        <dbReference type="Google" id="ProtNLM"/>
    </source>
</evidence>
<gene>
    <name evidence="3" type="ORF">CKO42_00890</name>
</gene>
<accession>A0A9X0W670</accession>
<feature type="region of interest" description="Disordered" evidence="2">
    <location>
        <begin position="348"/>
        <end position="442"/>
    </location>
</feature>
<comment type="caution">
    <text evidence="3">The sequence shown here is derived from an EMBL/GenBank/DDBJ whole genome shotgun (WGS) entry which is preliminary data.</text>
</comment>
<evidence type="ECO:0000256" key="1">
    <source>
        <dbReference type="SAM" id="Coils"/>
    </source>
</evidence>
<keyword evidence="4" id="KW-1185">Reference proteome</keyword>
<name>A0A9X0W670_9GAMM</name>
<dbReference type="Proteomes" id="UP001138768">
    <property type="component" value="Unassembled WGS sequence"/>
</dbReference>
<keyword evidence="1" id="KW-0175">Coiled coil</keyword>
<dbReference type="RefSeq" id="WP_200236760.1">
    <property type="nucleotide sequence ID" value="NZ_NRRY01000001.1"/>
</dbReference>
<organism evidence="3 4">
    <name type="scientific">Lamprobacter modestohalophilus</name>
    <dbReference type="NCBI Taxonomy" id="1064514"/>
    <lineage>
        <taxon>Bacteria</taxon>
        <taxon>Pseudomonadati</taxon>
        <taxon>Pseudomonadota</taxon>
        <taxon>Gammaproteobacteria</taxon>
        <taxon>Chromatiales</taxon>
        <taxon>Chromatiaceae</taxon>
        <taxon>Lamprobacter</taxon>
    </lineage>
</organism>
<dbReference type="InterPro" id="IPR007139">
    <property type="entry name" value="DUF349"/>
</dbReference>
<evidence type="ECO:0000313" key="3">
    <source>
        <dbReference type="EMBL" id="MBK1617028.1"/>
    </source>
</evidence>
<evidence type="ECO:0000256" key="2">
    <source>
        <dbReference type="SAM" id="MobiDB-lite"/>
    </source>
</evidence>
<dbReference type="AlphaFoldDB" id="A0A9X0W670"/>
<feature type="coiled-coil region" evidence="1">
    <location>
        <begin position="693"/>
        <end position="724"/>
    </location>
</feature>
<protein>
    <recommendedName>
        <fullName evidence="5">DUF349 domain-containing protein</fullName>
    </recommendedName>
</protein>
<dbReference type="EMBL" id="NRRY01000001">
    <property type="protein sequence ID" value="MBK1617028.1"/>
    <property type="molecule type" value="Genomic_DNA"/>
</dbReference>
<evidence type="ECO:0000313" key="4">
    <source>
        <dbReference type="Proteomes" id="UP001138768"/>
    </source>
</evidence>
<dbReference type="Pfam" id="PF03993">
    <property type="entry name" value="DUF349"/>
    <property type="match status" value="3"/>
</dbReference>
<feature type="coiled-coil region" evidence="1">
    <location>
        <begin position="452"/>
        <end position="479"/>
    </location>
</feature>
<feature type="compositionally biased region" description="Low complexity" evidence="2">
    <location>
        <begin position="252"/>
        <end position="261"/>
    </location>
</feature>
<reference evidence="3 4" key="1">
    <citation type="journal article" date="2020" name="Microorganisms">
        <title>Osmotic Adaptation and Compatible Solute Biosynthesis of Phototrophic Bacteria as Revealed from Genome Analyses.</title>
        <authorList>
            <person name="Imhoff J.F."/>
            <person name="Rahn T."/>
            <person name="Kunzel S."/>
            <person name="Keller A."/>
            <person name="Neulinger S.C."/>
        </authorList>
    </citation>
    <scope>NUCLEOTIDE SEQUENCE [LARGE SCALE GENOMIC DNA]</scope>
    <source>
        <strain evidence="3 4">DSM 25653</strain>
    </source>
</reference>
<proteinExistence type="predicted"/>
<feature type="region of interest" description="Disordered" evidence="2">
    <location>
        <begin position="252"/>
        <end position="279"/>
    </location>
</feature>
<feature type="compositionally biased region" description="Low complexity" evidence="2">
    <location>
        <begin position="429"/>
        <end position="438"/>
    </location>
</feature>
<feature type="compositionally biased region" description="Low complexity" evidence="2">
    <location>
        <begin position="361"/>
        <end position="386"/>
    </location>
</feature>